<evidence type="ECO:0000313" key="3">
    <source>
        <dbReference type="Proteomes" id="UP000008392"/>
    </source>
</evidence>
<dbReference type="RefSeq" id="WP_014004008.1">
    <property type="nucleotide sequence ID" value="NC_015856.1"/>
</dbReference>
<keyword evidence="3" id="KW-1185">Reference proteome</keyword>
<proteinExistence type="predicted"/>
<reference evidence="2 3" key="3">
    <citation type="journal article" date="2008" name="FEMS Microbiol. Ecol.">
        <title>Identification and characterization of genes underlying chitinolysis in Collimonas fungivorans Ter331.</title>
        <authorList>
            <person name="Fritsche K."/>
            <person name="de Boer W."/>
            <person name="Gerards S."/>
            <person name="van den Berg M."/>
            <person name="van Veen J.A."/>
            <person name="Leveau J.H."/>
        </authorList>
    </citation>
    <scope>NUCLEOTIDE SEQUENCE [LARGE SCALE GENOMIC DNA]</scope>
    <source>
        <strain evidence="2 3">Ter331</strain>
    </source>
</reference>
<reference evidence="3" key="6">
    <citation type="submission" date="2011-05" db="EMBL/GenBank/DDBJ databases">
        <title>Complete sequence of Collimonas fungivorans Ter331.</title>
        <authorList>
            <person name="Leveau J.H."/>
        </authorList>
    </citation>
    <scope>NUCLEOTIDE SEQUENCE [LARGE SCALE GENOMIC DNA]</scope>
    <source>
        <strain evidence="3">Ter331</strain>
    </source>
</reference>
<accession>G0A7U2</accession>
<organism evidence="2 3">
    <name type="scientific">Collimonas fungivorans (strain Ter331)</name>
    <dbReference type="NCBI Taxonomy" id="1005048"/>
    <lineage>
        <taxon>Bacteria</taxon>
        <taxon>Pseudomonadati</taxon>
        <taxon>Pseudomonadota</taxon>
        <taxon>Betaproteobacteria</taxon>
        <taxon>Burkholderiales</taxon>
        <taxon>Oxalobacteraceae</taxon>
        <taxon>Collimonas</taxon>
    </lineage>
</organism>
<name>G0A7U2_COLFT</name>
<evidence type="ECO:0000256" key="1">
    <source>
        <dbReference type="SAM" id="Phobius"/>
    </source>
</evidence>
<reference evidence="2 3" key="1">
    <citation type="journal article" date="2004" name="Environ. Microbiol.">
        <title>Phylogeny-function analysis of (meta)genomic libraries: screening for expression of ribosomal RNA genes by large-insert library fluorescent in situ hybridization (LIL-FISH).</title>
        <authorList>
            <person name="Leveau J.H."/>
            <person name="Gerards S."/>
            <person name="de Boer W."/>
            <person name="van Veen J.A."/>
        </authorList>
    </citation>
    <scope>NUCLEOTIDE SEQUENCE [LARGE SCALE GENOMIC DNA]</scope>
    <source>
        <strain evidence="2 3">Ter331</strain>
    </source>
</reference>
<keyword evidence="1" id="KW-0812">Transmembrane</keyword>
<reference evidence="2 3" key="5">
    <citation type="journal article" date="2011" name="ISME J.">
        <title>Dual transcriptional profiling of a bacterial/fungal confrontation: Collimonas fungivorans versus Aspergillus niger.</title>
        <authorList>
            <person name="Mela F."/>
            <person name="Fritsche K."/>
            <person name="de Boer W."/>
            <person name="van Veen J.A."/>
            <person name="de Graaff L.H."/>
            <person name="van den Berg M."/>
            <person name="Leveau J.H."/>
        </authorList>
    </citation>
    <scope>NUCLEOTIDE SEQUENCE [LARGE SCALE GENOMIC DNA]</scope>
    <source>
        <strain evidence="2 3">Ter331</strain>
    </source>
</reference>
<dbReference type="EMBL" id="CP002745">
    <property type="protein sequence ID" value="AEK59853.1"/>
    <property type="molecule type" value="Genomic_DNA"/>
</dbReference>
<reference evidence="2 3" key="4">
    <citation type="journal article" date="2010" name="Environ. Microbiol.">
        <title>The bacterial genus Collimonas: mycophagy, weathering and other adaptive solutions to life in oligotrophic soil environments.</title>
        <authorList>
            <person name="Leveau J.H."/>
            <person name="Uroz S."/>
            <person name="de Boer W."/>
        </authorList>
    </citation>
    <scope>NUCLEOTIDE SEQUENCE [LARGE SCALE GENOMIC DNA]</scope>
    <source>
        <strain evidence="2 3">Ter331</strain>
    </source>
</reference>
<dbReference type="eggNOG" id="ENOG50318MJ">
    <property type="taxonomic scope" value="Bacteria"/>
</dbReference>
<dbReference type="Proteomes" id="UP000008392">
    <property type="component" value="Chromosome"/>
</dbReference>
<feature type="transmembrane region" description="Helical" evidence="1">
    <location>
        <begin position="45"/>
        <end position="67"/>
    </location>
</feature>
<reference evidence="2 3" key="2">
    <citation type="journal article" date="2006" name="J. Microbiol. Methods">
        <title>Genomic flank-sequencing of plasposon insertion sites for rapid identification of functional genes.</title>
        <authorList>
            <person name="Leveau J.H."/>
            <person name="Gerards S."/>
            <person name="Fritsche K."/>
            <person name="Zondag G."/>
            <person name="van Veen J.A."/>
        </authorList>
    </citation>
    <scope>NUCLEOTIDE SEQUENCE [LARGE SCALE GENOMIC DNA]</scope>
    <source>
        <strain evidence="2 3">Ter331</strain>
    </source>
</reference>
<feature type="transmembrane region" description="Helical" evidence="1">
    <location>
        <begin position="6"/>
        <end position="33"/>
    </location>
</feature>
<evidence type="ECO:0000313" key="2">
    <source>
        <dbReference type="EMBL" id="AEK59853.1"/>
    </source>
</evidence>
<protein>
    <submittedName>
        <fullName evidence="2">Uncharacterized protein</fullName>
    </submittedName>
</protein>
<feature type="transmembrane region" description="Helical" evidence="1">
    <location>
        <begin position="107"/>
        <end position="129"/>
    </location>
</feature>
<dbReference type="STRING" id="1005048.CFU_0014"/>
<sequence>MSNLWPWLAVAGVGALHGLNPATGWMFAAAWGVRSGDRMQALRALAPIAAGHAASVALVAAAVALGLGMDRSALQVVAGVLLVGVAVYHLVGRKTRRARVPASHAGLALWSFMMSTAHGAGLMLVPAFIPLCMADTPAREITASGSLMLALAAVGVHAAAMLAVTAVIACGACSGFNVGDHLLQSVRQKAPKAAISDSP</sequence>
<keyword evidence="1" id="KW-0472">Membrane</keyword>
<gene>
    <name evidence="2" type="ordered locus">CFU_0014</name>
</gene>
<keyword evidence="1" id="KW-1133">Transmembrane helix</keyword>
<dbReference type="AlphaFoldDB" id="G0A7U2"/>
<dbReference type="KEGG" id="cfu:CFU_0014"/>
<feature type="transmembrane region" description="Helical" evidence="1">
    <location>
        <begin position="149"/>
        <end position="179"/>
    </location>
</feature>
<feature type="transmembrane region" description="Helical" evidence="1">
    <location>
        <begin position="73"/>
        <end position="91"/>
    </location>
</feature>
<dbReference type="HOGENOM" id="CLU_082430_0_0_4"/>